<dbReference type="Gene3D" id="1.10.357.10">
    <property type="entry name" value="Tetracycline Repressor, domain 2"/>
    <property type="match status" value="1"/>
</dbReference>
<gene>
    <name evidence="3" type="ORF">QWZ10_12725</name>
</gene>
<dbReference type="Proteomes" id="UP001243846">
    <property type="component" value="Unassembled WGS sequence"/>
</dbReference>
<comment type="caution">
    <text evidence="3">The sequence shown here is derived from an EMBL/GenBank/DDBJ whole genome shotgun (WGS) entry which is preliminary data.</text>
</comment>
<evidence type="ECO:0000313" key="4">
    <source>
        <dbReference type="Proteomes" id="UP001243846"/>
    </source>
</evidence>
<dbReference type="EMBL" id="JAUFRC010000001">
    <property type="protein sequence ID" value="MDN3712401.1"/>
    <property type="molecule type" value="Genomic_DNA"/>
</dbReference>
<dbReference type="NCBIfam" id="TIGR02396">
    <property type="entry name" value="diverge_rpsU"/>
    <property type="match status" value="1"/>
</dbReference>
<dbReference type="InterPro" id="IPR012762">
    <property type="entry name" value="Ubiq_biosynth_COQ9"/>
</dbReference>
<reference evidence="4" key="1">
    <citation type="journal article" date="2019" name="Int. J. Syst. Evol. Microbiol.">
        <title>The Global Catalogue of Microorganisms (GCM) 10K type strain sequencing project: providing services to taxonomists for standard genome sequencing and annotation.</title>
        <authorList>
            <consortium name="The Broad Institute Genomics Platform"/>
            <consortium name="The Broad Institute Genome Sequencing Center for Infectious Disease"/>
            <person name="Wu L."/>
            <person name="Ma J."/>
        </authorList>
    </citation>
    <scope>NUCLEOTIDE SEQUENCE [LARGE SCALE GENOMIC DNA]</scope>
    <source>
        <strain evidence="4">CECT 8482</strain>
    </source>
</reference>
<evidence type="ECO:0000256" key="1">
    <source>
        <dbReference type="SAM" id="MobiDB-lite"/>
    </source>
</evidence>
<feature type="domain" description="COQ9 C-terminal" evidence="2">
    <location>
        <begin position="113"/>
        <end position="162"/>
    </location>
</feature>
<protein>
    <submittedName>
        <fullName evidence="3">COQ9 family protein</fullName>
    </submittedName>
</protein>
<feature type="region of interest" description="Disordered" evidence="1">
    <location>
        <begin position="198"/>
        <end position="233"/>
    </location>
</feature>
<organism evidence="3 4">
    <name type="scientific">Paracoccus cavernae</name>
    <dbReference type="NCBI Taxonomy" id="1571207"/>
    <lineage>
        <taxon>Bacteria</taxon>
        <taxon>Pseudomonadati</taxon>
        <taxon>Pseudomonadota</taxon>
        <taxon>Alphaproteobacteria</taxon>
        <taxon>Rhodobacterales</taxon>
        <taxon>Paracoccaceae</taxon>
        <taxon>Paracoccus</taxon>
    </lineage>
</organism>
<feature type="compositionally biased region" description="Basic residues" evidence="1">
    <location>
        <begin position="211"/>
        <end position="233"/>
    </location>
</feature>
<dbReference type="InterPro" id="IPR013718">
    <property type="entry name" value="COQ9_C"/>
</dbReference>
<accession>A0ABT8D910</accession>
<evidence type="ECO:0000259" key="2">
    <source>
        <dbReference type="Pfam" id="PF08511"/>
    </source>
</evidence>
<evidence type="ECO:0000313" key="3">
    <source>
        <dbReference type="EMBL" id="MDN3712401.1"/>
    </source>
</evidence>
<name>A0ABT8D910_9RHOB</name>
<proteinExistence type="predicted"/>
<keyword evidence="4" id="KW-1185">Reference proteome</keyword>
<dbReference type="Pfam" id="PF08511">
    <property type="entry name" value="COQ9"/>
    <property type="match status" value="1"/>
</dbReference>
<sequence>MAIRTDKEKLIEAALGHAIFDGMNDKAIMAAARDLAMPPDLARVYLPQGGADLAAAYHRQGDAALRDWLADGGATGRFRDKITQAVMYRLEIADRELVRGGAAVLALPQHAALGAKLLWETADAVWDGLGDSSQDVNWYSKRATLSAVYGATALYWLGDDSRSGGNARLSRSPHRGRNALRGHQELCAQAARRCNAWRSRDRMDPQTGRAHAARPHPARRQGRARRPRQCRRA</sequence>